<dbReference type="InterPro" id="IPR029063">
    <property type="entry name" value="SAM-dependent_MTases_sf"/>
</dbReference>
<comment type="caution">
    <text evidence="3">The sequence shown here is derived from an EMBL/GenBank/DDBJ whole genome shotgun (WGS) entry which is preliminary data.</text>
</comment>
<reference evidence="4" key="1">
    <citation type="submission" date="2017-08" db="EMBL/GenBank/DDBJ databases">
        <authorList>
            <person name="Grouzdev D.S."/>
            <person name="Gaisin V.A."/>
            <person name="Rysina M.S."/>
            <person name="Gorlenko V.M."/>
        </authorList>
    </citation>
    <scope>NUCLEOTIDE SEQUENCE [LARGE SCALE GENOMIC DNA]</scope>
    <source>
        <strain evidence="4">Kir15-3F</strain>
    </source>
</reference>
<dbReference type="PANTHER" id="PTHR40048:SF1">
    <property type="entry name" value="RHAMNOSYL O-METHYLTRANSFERASE"/>
    <property type="match status" value="1"/>
</dbReference>
<dbReference type="SUPFAM" id="SSF53335">
    <property type="entry name" value="S-adenosyl-L-methionine-dependent methyltransferases"/>
    <property type="match status" value="1"/>
</dbReference>
<dbReference type="GO" id="GO:0008168">
    <property type="term" value="F:methyltransferase activity"/>
    <property type="evidence" value="ECO:0007669"/>
    <property type="project" value="UniProtKB-KW"/>
</dbReference>
<protein>
    <submittedName>
        <fullName evidence="3">Uncharacterized protein</fullName>
    </submittedName>
</protein>
<dbReference type="InterPro" id="IPR007072">
    <property type="entry name" value="RNMT_CmcI"/>
</dbReference>
<evidence type="ECO:0000313" key="4">
    <source>
        <dbReference type="Proteomes" id="UP000220527"/>
    </source>
</evidence>
<evidence type="ECO:0000313" key="3">
    <source>
        <dbReference type="EMBL" id="PDW03893.1"/>
    </source>
</evidence>
<keyword evidence="1" id="KW-0489">Methyltransferase</keyword>
<keyword evidence="4" id="KW-1185">Reference proteome</keyword>
<dbReference type="AlphaFoldDB" id="A0A2A6RLS8"/>
<keyword evidence="2" id="KW-0808">Transferase</keyword>
<evidence type="ECO:0000256" key="2">
    <source>
        <dbReference type="ARBA" id="ARBA00022679"/>
    </source>
</evidence>
<dbReference type="PANTHER" id="PTHR40048">
    <property type="entry name" value="RHAMNOSYL O-METHYLTRANSFERASE"/>
    <property type="match status" value="1"/>
</dbReference>
<dbReference type="GO" id="GO:0008610">
    <property type="term" value="P:lipid biosynthetic process"/>
    <property type="evidence" value="ECO:0007669"/>
    <property type="project" value="InterPro"/>
</dbReference>
<dbReference type="Pfam" id="PF04989">
    <property type="entry name" value="RMNT_CmcI"/>
    <property type="match status" value="1"/>
</dbReference>
<evidence type="ECO:0000256" key="1">
    <source>
        <dbReference type="ARBA" id="ARBA00022603"/>
    </source>
</evidence>
<dbReference type="Proteomes" id="UP000220527">
    <property type="component" value="Unassembled WGS sequence"/>
</dbReference>
<proteinExistence type="predicted"/>
<dbReference type="GO" id="GO:0032259">
    <property type="term" value="P:methylation"/>
    <property type="evidence" value="ECO:0007669"/>
    <property type="project" value="UniProtKB-KW"/>
</dbReference>
<dbReference type="OrthoDB" id="189417at2"/>
<gene>
    <name evidence="3" type="ORF">CJ255_06475</name>
</gene>
<dbReference type="Gene3D" id="3.40.50.150">
    <property type="entry name" value="Vaccinia Virus protein VP39"/>
    <property type="match status" value="1"/>
</dbReference>
<dbReference type="RefSeq" id="WP_097643277.1">
    <property type="nucleotide sequence ID" value="NZ_NQWI01000019.1"/>
</dbReference>
<dbReference type="GO" id="GO:0005886">
    <property type="term" value="C:plasma membrane"/>
    <property type="evidence" value="ECO:0007669"/>
    <property type="project" value="TreeGrafter"/>
</dbReference>
<sequence>MFERHTLLEIARNAKLLLRQPRTFVQYVAKVLQPTQRFYRRRFAQSLEDWLAYHQRQVVFEQCSWMGVKTLKNPLDVWVYQEIVHRVQPDVIVEIGSAAGGSTLYFAQLCDLLGKGAVISIDIDRSNYHVSHPRITTLTGHSSSPELVAQVYERCVGKTTLVIHDGDHHKPQVLRDLRAYADLVSLHSYLIVEDGIVDLFRLRDGFWGLKDGPLAAVEVFLREDPRFAVDHACERYLLTYNPRGYLKRIR</sequence>
<organism evidence="3 4">
    <name type="scientific">Candidatus Viridilinea mediisalina</name>
    <dbReference type="NCBI Taxonomy" id="2024553"/>
    <lineage>
        <taxon>Bacteria</taxon>
        <taxon>Bacillati</taxon>
        <taxon>Chloroflexota</taxon>
        <taxon>Chloroflexia</taxon>
        <taxon>Chloroflexales</taxon>
        <taxon>Chloroflexineae</taxon>
        <taxon>Oscillochloridaceae</taxon>
        <taxon>Candidatus Viridilinea</taxon>
    </lineage>
</organism>
<name>A0A2A6RLS8_9CHLR</name>
<dbReference type="EMBL" id="NQWI01000019">
    <property type="protein sequence ID" value="PDW03893.1"/>
    <property type="molecule type" value="Genomic_DNA"/>
</dbReference>
<accession>A0A2A6RLS8</accession>
<dbReference type="GO" id="GO:0071770">
    <property type="term" value="P:DIM/DIP cell wall layer assembly"/>
    <property type="evidence" value="ECO:0007669"/>
    <property type="project" value="TreeGrafter"/>
</dbReference>